<dbReference type="PANTHER" id="PTHR43649:SF30">
    <property type="entry name" value="ABC TRANSPORTER SUBSTRATE-BINDING PROTEIN"/>
    <property type="match status" value="1"/>
</dbReference>
<protein>
    <submittedName>
        <fullName evidence="1">Sugar ABC transporter substrate-binding protein</fullName>
    </submittedName>
</protein>
<sequence>MSSSITRRQLLVEGSKVAVSASVLSALLAACGGDSGSGNQTSDVSLRYWVLGYSPNGGNQTGKLTDAAVAAYKKAHKNLKGVTITGYTGDQSGFTKLTQAVQGGSTVDVFRLPSDVLPTLVRAGSVAPIDDFLTADDKSDIASNLLDAVSTDGKRYSWPLWVPPVGMYLNLDIFKERGVDVPKDDWTYEEFVDIAKRLTFKRSNGQQVYGYSGVIDAGVVNTWPFIMGDGAYPLSKDNKQYTFNTPEGVSGLQKLMDLALKYKVTPPDFGTQTTTDMVTGFSQKKNYAMYSEPSGSSATYKALGMNFTVKSMPIGMSGKPLTTGGIGLISVTNLQDDNKLKAAMDLARYLTSSQVGHDITGYYLAPGARKSVEVSDPIALFKPFVPYTYITPIIAQWPQIRTILHDQIQKAVLGKVSAKDALNNPASEVNSLLNG</sequence>
<dbReference type="Proteomes" id="UP000654345">
    <property type="component" value="Unassembled WGS sequence"/>
</dbReference>
<evidence type="ECO:0000313" key="1">
    <source>
        <dbReference type="EMBL" id="GHO60248.1"/>
    </source>
</evidence>
<dbReference type="Pfam" id="PF13416">
    <property type="entry name" value="SBP_bac_8"/>
    <property type="match status" value="1"/>
</dbReference>
<reference evidence="1 2" key="1">
    <citation type="journal article" date="2021" name="Int. J. Syst. Evol. Microbiol.">
        <title>Reticulibacter mediterranei gen. nov., sp. nov., within the new family Reticulibacteraceae fam. nov., and Ktedonospora formicarum gen. nov., sp. nov., Ktedonobacter robiniae sp. nov., Dictyobacter formicarum sp. nov. and Dictyobacter arantiisoli sp. nov., belonging to the class Ktedonobacteria.</title>
        <authorList>
            <person name="Yabe S."/>
            <person name="Zheng Y."/>
            <person name="Wang C.M."/>
            <person name="Sakai Y."/>
            <person name="Abe K."/>
            <person name="Yokota A."/>
            <person name="Donadio S."/>
            <person name="Cavaletti L."/>
            <person name="Monciardini P."/>
        </authorList>
    </citation>
    <scope>NUCLEOTIDE SEQUENCE [LARGE SCALE GENOMIC DNA]</scope>
    <source>
        <strain evidence="1 2">SOSP1-30</strain>
    </source>
</reference>
<dbReference type="PROSITE" id="PS51257">
    <property type="entry name" value="PROKAR_LIPOPROTEIN"/>
    <property type="match status" value="1"/>
</dbReference>
<dbReference type="PANTHER" id="PTHR43649">
    <property type="entry name" value="ARABINOSE-BINDING PROTEIN-RELATED"/>
    <property type="match status" value="1"/>
</dbReference>
<dbReference type="InterPro" id="IPR006059">
    <property type="entry name" value="SBP"/>
</dbReference>
<dbReference type="RefSeq" id="WP_201376407.1">
    <property type="nucleotide sequence ID" value="NZ_BNJG01000004.1"/>
</dbReference>
<proteinExistence type="predicted"/>
<gene>
    <name evidence="1" type="ORF">KSB_87230</name>
</gene>
<name>A0ABQ3V5F5_9CHLR</name>
<dbReference type="SUPFAM" id="SSF53850">
    <property type="entry name" value="Periplasmic binding protein-like II"/>
    <property type="match status" value="1"/>
</dbReference>
<comment type="caution">
    <text evidence="1">The sequence shown here is derived from an EMBL/GenBank/DDBJ whole genome shotgun (WGS) entry which is preliminary data.</text>
</comment>
<dbReference type="EMBL" id="BNJG01000004">
    <property type="protein sequence ID" value="GHO60248.1"/>
    <property type="molecule type" value="Genomic_DNA"/>
</dbReference>
<dbReference type="Gene3D" id="3.40.190.10">
    <property type="entry name" value="Periplasmic binding protein-like II"/>
    <property type="match status" value="1"/>
</dbReference>
<accession>A0ABQ3V5F5</accession>
<organism evidence="1 2">
    <name type="scientific">Ktedonobacter robiniae</name>
    <dbReference type="NCBI Taxonomy" id="2778365"/>
    <lineage>
        <taxon>Bacteria</taxon>
        <taxon>Bacillati</taxon>
        <taxon>Chloroflexota</taxon>
        <taxon>Ktedonobacteria</taxon>
        <taxon>Ktedonobacterales</taxon>
        <taxon>Ktedonobacteraceae</taxon>
        <taxon>Ktedonobacter</taxon>
    </lineage>
</organism>
<dbReference type="InterPro" id="IPR050490">
    <property type="entry name" value="Bact_solute-bd_prot1"/>
</dbReference>
<keyword evidence="2" id="KW-1185">Reference proteome</keyword>
<evidence type="ECO:0000313" key="2">
    <source>
        <dbReference type="Proteomes" id="UP000654345"/>
    </source>
</evidence>